<evidence type="ECO:0000313" key="3">
    <source>
        <dbReference type="Proteomes" id="UP000287144"/>
    </source>
</evidence>
<accession>A0A428RDM3</accession>
<dbReference type="Proteomes" id="UP000287144">
    <property type="component" value="Unassembled WGS sequence"/>
</dbReference>
<dbReference type="EMBL" id="NKCK01001025">
    <property type="protein sequence ID" value="RSL75629.1"/>
    <property type="molecule type" value="Genomic_DNA"/>
</dbReference>
<protein>
    <submittedName>
        <fullName evidence="2">Uncharacterized protein</fullName>
    </submittedName>
</protein>
<feature type="region of interest" description="Disordered" evidence="1">
    <location>
        <begin position="107"/>
        <end position="138"/>
    </location>
</feature>
<feature type="non-terminal residue" evidence="2">
    <location>
        <position position="1"/>
    </location>
</feature>
<gene>
    <name evidence="2" type="ORF">CEP52_017836</name>
</gene>
<reference evidence="2 3" key="1">
    <citation type="submission" date="2017-06" db="EMBL/GenBank/DDBJ databases">
        <title>Comparative genomic analysis of Ambrosia Fusariam Clade fungi.</title>
        <authorList>
            <person name="Stajich J.E."/>
            <person name="Carrillo J."/>
            <person name="Kijimoto T."/>
            <person name="Eskalen A."/>
            <person name="O'Donnell K."/>
            <person name="Kasson M."/>
        </authorList>
    </citation>
    <scope>NUCLEOTIDE SEQUENCE [LARGE SCALE GENOMIC DNA]</scope>
    <source>
        <strain evidence="2 3">NRRL62579</strain>
    </source>
</reference>
<comment type="caution">
    <text evidence="2">The sequence shown here is derived from an EMBL/GenBank/DDBJ whole genome shotgun (WGS) entry which is preliminary data.</text>
</comment>
<evidence type="ECO:0000256" key="1">
    <source>
        <dbReference type="SAM" id="MobiDB-lite"/>
    </source>
</evidence>
<evidence type="ECO:0000313" key="2">
    <source>
        <dbReference type="EMBL" id="RSL75629.1"/>
    </source>
</evidence>
<proteinExistence type="predicted"/>
<organism evidence="2 3">
    <name type="scientific">Fusarium oligoseptatum</name>
    <dbReference type="NCBI Taxonomy" id="2604345"/>
    <lineage>
        <taxon>Eukaryota</taxon>
        <taxon>Fungi</taxon>
        <taxon>Dikarya</taxon>
        <taxon>Ascomycota</taxon>
        <taxon>Pezizomycotina</taxon>
        <taxon>Sordariomycetes</taxon>
        <taxon>Hypocreomycetidae</taxon>
        <taxon>Hypocreales</taxon>
        <taxon>Nectriaceae</taxon>
        <taxon>Fusarium</taxon>
        <taxon>Fusarium solani species complex</taxon>
    </lineage>
</organism>
<keyword evidence="3" id="KW-1185">Reference proteome</keyword>
<name>A0A428RDM3_9HYPO</name>
<sequence length="174" mass="19479">VVLNDLGLRFISHGGWDTLRKQGKYRGRVCDMSRFWLAIRSGNRRQIFDPSLIDSEWPGVLLGGVLLSKECVWRLRPEPIHNRRPTTEDPSLIPTNNIDADINHGARLGSNPSSNVQGEYGQGRHQAPRGGHGPTIVPEETEDTISAYDHTATVALIMDCAFVVWSRMHRAKES</sequence>
<dbReference type="AlphaFoldDB" id="A0A428RDM3"/>